<evidence type="ECO:0000313" key="7">
    <source>
        <dbReference type="EMBL" id="KWR52844.1"/>
    </source>
</evidence>
<dbReference type="PATRIC" id="fig|46506.5.peg.2904"/>
<dbReference type="PROSITE" id="PS00092">
    <property type="entry name" value="N6_MTASE"/>
    <property type="match status" value="1"/>
</dbReference>
<evidence type="ECO:0000256" key="5">
    <source>
        <dbReference type="ARBA" id="ARBA00047942"/>
    </source>
</evidence>
<dbReference type="NCBIfam" id="NF033452">
    <property type="entry name" value="BREX_1_MTaseX"/>
    <property type="match status" value="1"/>
</dbReference>
<dbReference type="Pfam" id="PF07669">
    <property type="entry name" value="Eco57I"/>
    <property type="match status" value="1"/>
</dbReference>
<sequence>MKLIDHVLHIRSLIQQAIDNRFSRLGLEASEEKELPKNVSTGNREKKNRLEAIIATHKQALGNDYAEARKETINECTFTLFNRLAALKVMEDRELFPEVIRRRVEHGNLSYAHKQWLEEHTDERNAERMGLKHFLEDKFQELSENYKIPLYSPDYAYAMLPTADELFEIITAFNEIEQDADCGADIWKGDDILGWLYENFNTVEKLALKDSGDKTEYDKVSLQSQVYTPQWVVKFLVDNTLGKMYLEMYPDSNFIYDEDGKVKYLIANAPTSQMRHPKKLEEIKLIDPACGSGNFLIYAFSLFYDLYLNQIDQYDADYSRRDIPKLIVENNLYGVDLDERAVQLTQIALFIKAMQLKGRRGAMPAYTHVVSTHFELPEYSKVKDAFISGSDWNEVQQKTIHSIWEDLRAAYKFGSLIRVEEQLDALLPVDSTDMFANQWKADMFDFKHQMINTLRNQVHQWTGEGSNEYSLAKANDAITFLDILSMKFDVAVANPPYTDSADFGAELKEFVGANYSKPLKFNSNLYACFIKRCCELAGDDGKVGMIHPMTFMYIKTFEDVRKYILNHTHINLFVEYGLSNLFGSVMVDPAFYVLEKDGGGTKNNDSLFISLDQYTRTPQEKYKKQYCQEALNDIVTKSQNKHVYQLPQSKLKEIKSYPFIYWISDEFREKFGSYSLEDVISIRQGIATGANDRFLRFWWEVEPNNISKEVGDNKKWKTYSKGGPYKKWSGNLWLKIAFDQENESILEKQGNHLPSRKFYFKEGITYSGSGSKGTSFREFPKNSLFDVGGSCVFVEGEYDNRYYILAFLNSKLCFYIANCLNPTVNVQVGDLKRVPFIKPSKELETKIEYLTKNNVDIKRELCKYSLIEESYGKLIFEKDFVYNSLSSYYDYENALETLILLNEAVINKMIFDIYALSTHDRQMVLDKEDIPVGYYRISSQAKAAYKEWLSTNMEFPASPEVLKHIDSLEINEEQPHIDDFESLYQNNNGWEEFCIKHKMNPIEVWYQFKNAGILPPQRTQVLAFELITDVIRSVLAKDDDGVIPLTERMGEEQLAGRIEQELVERGYNSAQISQIIQLLGTPLDKYLQDKFFKQLSDHLNLFMYLPKTPFIWHLTSGPHHAIELYISIYKWSRDTVFRIKSVYIANRETALNDRLSGIDVSTANGQLEAAELKDQLKELKVFAEKIDQLLASGYDPKLDDGVGKNIAPLQKAGLLSYEVLNAGQLKKYLNADW</sequence>
<dbReference type="PANTHER" id="PTHR33841">
    <property type="entry name" value="DNA METHYLTRANSFERASE YEEA-RELATED"/>
    <property type="match status" value="1"/>
</dbReference>
<proteinExistence type="predicted"/>
<name>A0A120A0Z5_BACSE</name>
<dbReference type="EMBL" id="LRGC01000017">
    <property type="protein sequence ID" value="KWR52844.1"/>
    <property type="molecule type" value="Genomic_DNA"/>
</dbReference>
<dbReference type="PANTHER" id="PTHR33841:SF1">
    <property type="entry name" value="DNA METHYLTRANSFERASE A"/>
    <property type="match status" value="1"/>
</dbReference>
<dbReference type="InterPro" id="IPR047939">
    <property type="entry name" value="BREX_1_PglX"/>
</dbReference>
<dbReference type="GO" id="GO:0009007">
    <property type="term" value="F:site-specific DNA-methyltransferase (adenine-specific) activity"/>
    <property type="evidence" value="ECO:0007669"/>
    <property type="project" value="UniProtKB-EC"/>
</dbReference>
<evidence type="ECO:0000256" key="2">
    <source>
        <dbReference type="ARBA" id="ARBA00022603"/>
    </source>
</evidence>
<dbReference type="InterPro" id="IPR002052">
    <property type="entry name" value="DNA_methylase_N6_adenine_CS"/>
</dbReference>
<dbReference type="InterPro" id="IPR011639">
    <property type="entry name" value="MethylTrfase_TaqI-like_dom"/>
</dbReference>
<organism evidence="7 8">
    <name type="scientific">Bacteroides stercoris</name>
    <dbReference type="NCBI Taxonomy" id="46506"/>
    <lineage>
        <taxon>Bacteria</taxon>
        <taxon>Pseudomonadati</taxon>
        <taxon>Bacteroidota</taxon>
        <taxon>Bacteroidia</taxon>
        <taxon>Bacteroidales</taxon>
        <taxon>Bacteroidaceae</taxon>
        <taxon>Bacteroides</taxon>
    </lineage>
</organism>
<dbReference type="GO" id="GO:0032259">
    <property type="term" value="P:methylation"/>
    <property type="evidence" value="ECO:0007669"/>
    <property type="project" value="UniProtKB-KW"/>
</dbReference>
<keyword evidence="3" id="KW-0808">Transferase</keyword>
<evidence type="ECO:0000259" key="6">
    <source>
        <dbReference type="Pfam" id="PF07669"/>
    </source>
</evidence>
<dbReference type="Gene3D" id="3.40.50.150">
    <property type="entry name" value="Vaccinia Virus protein VP39"/>
    <property type="match status" value="1"/>
</dbReference>
<dbReference type="STRING" id="46506.AA415_02709"/>
<dbReference type="AlphaFoldDB" id="A0A120A0Z5"/>
<dbReference type="SUPFAM" id="SSF53335">
    <property type="entry name" value="S-adenosyl-L-methionine-dependent methyltransferases"/>
    <property type="match status" value="1"/>
</dbReference>
<keyword evidence="4" id="KW-0949">S-adenosyl-L-methionine</keyword>
<dbReference type="PRINTS" id="PR00507">
    <property type="entry name" value="N12N6MTFRASE"/>
</dbReference>
<feature type="domain" description="Type II methyltransferase M.TaqI-like" evidence="6">
    <location>
        <begin position="330"/>
        <end position="582"/>
    </location>
</feature>
<reference evidence="7 8" key="1">
    <citation type="journal article" date="2016" name="BMC Genomics">
        <title>Type VI secretion systems of human gut Bacteroidales segregate into three genetic architectures, two of which are contained on mobile genetic elements.</title>
        <authorList>
            <person name="Coyne M.J."/>
            <person name="Roelofs K.G."/>
            <person name="Comstock L.E."/>
        </authorList>
    </citation>
    <scope>NUCLEOTIDE SEQUENCE [LARGE SCALE GENOMIC DNA]</scope>
    <source>
        <strain evidence="7 8">CL09T03C01</strain>
    </source>
</reference>
<dbReference type="InterPro" id="IPR029063">
    <property type="entry name" value="SAM-dependent_MTases_sf"/>
</dbReference>
<dbReference type="GO" id="GO:0003676">
    <property type="term" value="F:nucleic acid binding"/>
    <property type="evidence" value="ECO:0007669"/>
    <property type="project" value="InterPro"/>
</dbReference>
<gene>
    <name evidence="7" type="ORF">AA415_02709</name>
</gene>
<keyword evidence="2 7" id="KW-0489">Methyltransferase</keyword>
<protein>
    <recommendedName>
        <fullName evidence="1">site-specific DNA-methyltransferase (adenine-specific)</fullName>
        <ecNumber evidence="1">2.1.1.72</ecNumber>
    </recommendedName>
</protein>
<comment type="catalytic activity">
    <reaction evidence="5">
        <text>a 2'-deoxyadenosine in DNA + S-adenosyl-L-methionine = an N(6)-methyl-2'-deoxyadenosine in DNA + S-adenosyl-L-homocysteine + H(+)</text>
        <dbReference type="Rhea" id="RHEA:15197"/>
        <dbReference type="Rhea" id="RHEA-COMP:12418"/>
        <dbReference type="Rhea" id="RHEA-COMP:12419"/>
        <dbReference type="ChEBI" id="CHEBI:15378"/>
        <dbReference type="ChEBI" id="CHEBI:57856"/>
        <dbReference type="ChEBI" id="CHEBI:59789"/>
        <dbReference type="ChEBI" id="CHEBI:90615"/>
        <dbReference type="ChEBI" id="CHEBI:90616"/>
        <dbReference type="EC" id="2.1.1.72"/>
    </reaction>
</comment>
<evidence type="ECO:0000256" key="3">
    <source>
        <dbReference type="ARBA" id="ARBA00022679"/>
    </source>
</evidence>
<keyword evidence="8" id="KW-1185">Reference proteome</keyword>
<dbReference type="InterPro" id="IPR050953">
    <property type="entry name" value="N4_N6_ade-DNA_methylase"/>
</dbReference>
<accession>A0A120A0Z5</accession>
<evidence type="ECO:0000256" key="1">
    <source>
        <dbReference type="ARBA" id="ARBA00011900"/>
    </source>
</evidence>
<dbReference type="Proteomes" id="UP000056419">
    <property type="component" value="Unassembled WGS sequence"/>
</dbReference>
<comment type="caution">
    <text evidence="7">The sequence shown here is derived from an EMBL/GenBank/DDBJ whole genome shotgun (WGS) entry which is preliminary data.</text>
</comment>
<evidence type="ECO:0000313" key="8">
    <source>
        <dbReference type="Proteomes" id="UP000056419"/>
    </source>
</evidence>
<dbReference type="GO" id="GO:0006304">
    <property type="term" value="P:DNA modification"/>
    <property type="evidence" value="ECO:0007669"/>
    <property type="project" value="InterPro"/>
</dbReference>
<dbReference type="EC" id="2.1.1.72" evidence="1"/>
<evidence type="ECO:0000256" key="4">
    <source>
        <dbReference type="ARBA" id="ARBA00022691"/>
    </source>
</evidence>
<dbReference type="RefSeq" id="WP_060386338.1">
    <property type="nucleotide sequence ID" value="NZ_CP081913.1"/>
</dbReference>